<evidence type="ECO:0000313" key="3">
    <source>
        <dbReference type="EMBL" id="ACR75283.1"/>
    </source>
</evidence>
<dbReference type="Proteomes" id="UP000001477">
    <property type="component" value="Chromosome"/>
</dbReference>
<dbReference type="SUPFAM" id="SSF52540">
    <property type="entry name" value="P-loop containing nucleoside triphosphate hydrolases"/>
    <property type="match status" value="1"/>
</dbReference>
<sequence>MEETKMDVKKILKEATDNGASDIFIVAGRPLTYKSKGVMECLNEIRMIPKETFEFVTSIYALAERDISKFEETGDDDFSFAIPGVSRYRVSTFKQRGSYSAVIRVISFTLPKPSDLHIPDSVMELAETNNGMVLVTGPAGSGKSTTLACIIDQINHEKEEHIITLEDPLEFLHRHDKCIVSQREINTDTESYLTALRAALRQSPDVILLGEMRDYETINTAVTAAETGHLIFSSLHTIGAANTIDRIIDAFPASQQHQIAIQLASVLQAVVCQKLLPATNGEMVPAFEIMVLTPAIRNLIREGKVHQIDGIIYTSAAENMIAMDTSIFNLYKAGVISKHVAISEATNPEMMSKRINLN</sequence>
<dbReference type="InterPro" id="IPR003593">
    <property type="entry name" value="AAA+_ATPase"/>
</dbReference>
<evidence type="ECO:0000259" key="2">
    <source>
        <dbReference type="PROSITE" id="PS00662"/>
    </source>
</evidence>
<feature type="domain" description="Bacterial type II secretion system protein E" evidence="2">
    <location>
        <begin position="200"/>
        <end position="214"/>
    </location>
</feature>
<dbReference type="PANTHER" id="PTHR30486">
    <property type="entry name" value="TWITCHING MOTILITY PROTEIN PILT"/>
    <property type="match status" value="1"/>
</dbReference>
<accession>C4Z961</accession>
<dbReference type="STRING" id="515619.EUBREC_1529"/>
<dbReference type="InterPro" id="IPR001482">
    <property type="entry name" value="T2SS/T4SS_dom"/>
</dbReference>
<dbReference type="GO" id="GO:0016887">
    <property type="term" value="F:ATP hydrolysis activity"/>
    <property type="evidence" value="ECO:0007669"/>
    <property type="project" value="InterPro"/>
</dbReference>
<dbReference type="InterPro" id="IPR027417">
    <property type="entry name" value="P-loop_NTPase"/>
</dbReference>
<dbReference type="NCBIfam" id="TIGR01420">
    <property type="entry name" value="pilT_fam"/>
    <property type="match status" value="1"/>
</dbReference>
<dbReference type="InterPro" id="IPR050921">
    <property type="entry name" value="T4SS_GSP_E_ATPase"/>
</dbReference>
<reference evidence="3 4" key="1">
    <citation type="journal article" date="2009" name="Proc. Natl. Acad. Sci. U.S.A.">
        <title>Characterizing a model human gut microbiota composed of members of its two dominant bacterial phyla.</title>
        <authorList>
            <person name="Mahowald M.A."/>
            <person name="Rey F.E."/>
            <person name="Seedorf H."/>
            <person name="Turnbaugh P.J."/>
            <person name="Fulton R.S."/>
            <person name="Wollam A."/>
            <person name="Shah N."/>
            <person name="Wang C."/>
            <person name="Magrini V."/>
            <person name="Wilson R.K."/>
            <person name="Cantarel B.L."/>
            <person name="Coutinho P.M."/>
            <person name="Henrissat B."/>
            <person name="Crock L.W."/>
            <person name="Russell A."/>
            <person name="Verberkmoes N.C."/>
            <person name="Hettich R.L."/>
            <person name="Gordon J.I."/>
        </authorList>
    </citation>
    <scope>NUCLEOTIDE SEQUENCE [LARGE SCALE GENOMIC DNA]</scope>
    <source>
        <strain evidence="4">ATCC 33656 / DSM 3377 / JCM 17463 / KCTC 5835 / LMG 30912 / VPI 0990</strain>
    </source>
</reference>
<dbReference type="EMBL" id="CP001107">
    <property type="protein sequence ID" value="ACR75283.1"/>
    <property type="molecule type" value="Genomic_DNA"/>
</dbReference>
<organism evidence="3 4">
    <name type="scientific">Agathobacter rectalis (strain ATCC 33656 / DSM 3377 / JCM 17463 / KCTC 5835 / VPI 0990)</name>
    <name type="common">Eubacterium rectale</name>
    <dbReference type="NCBI Taxonomy" id="515619"/>
    <lineage>
        <taxon>Bacteria</taxon>
        <taxon>Bacillati</taxon>
        <taxon>Bacillota</taxon>
        <taxon>Clostridia</taxon>
        <taxon>Lachnospirales</taxon>
        <taxon>Lachnospiraceae</taxon>
        <taxon>Agathobacter</taxon>
    </lineage>
</organism>
<dbReference type="KEGG" id="ere:EUBREC_1529"/>
<evidence type="ECO:0000256" key="1">
    <source>
        <dbReference type="ARBA" id="ARBA00006611"/>
    </source>
</evidence>
<dbReference type="PaxDb" id="515619-EUBREC_1529"/>
<gene>
    <name evidence="3" type="ordered locus">EUBREC_1529</name>
</gene>
<dbReference type="PROSITE" id="PS00662">
    <property type="entry name" value="T2SP_E"/>
    <property type="match status" value="1"/>
</dbReference>
<dbReference type="InterPro" id="IPR006321">
    <property type="entry name" value="PilT/PilU"/>
</dbReference>
<dbReference type="SMART" id="SM00382">
    <property type="entry name" value="AAA"/>
    <property type="match status" value="1"/>
</dbReference>
<dbReference type="Pfam" id="PF00437">
    <property type="entry name" value="T2SSE"/>
    <property type="match status" value="1"/>
</dbReference>
<dbReference type="CDD" id="cd01131">
    <property type="entry name" value="PilT"/>
    <property type="match status" value="1"/>
</dbReference>
<dbReference type="Gene3D" id="3.40.50.300">
    <property type="entry name" value="P-loop containing nucleotide triphosphate hydrolases"/>
    <property type="match status" value="1"/>
</dbReference>
<proteinExistence type="inferred from homology"/>
<name>C4Z961_AGARV</name>
<dbReference type="HOGENOM" id="CLU_013446_4_0_9"/>
<dbReference type="GO" id="GO:0005524">
    <property type="term" value="F:ATP binding"/>
    <property type="evidence" value="ECO:0007669"/>
    <property type="project" value="InterPro"/>
</dbReference>
<dbReference type="Gene3D" id="3.30.450.90">
    <property type="match status" value="1"/>
</dbReference>
<comment type="similarity">
    <text evidence="1">Belongs to the GSP E family.</text>
</comment>
<evidence type="ECO:0000313" key="4">
    <source>
        <dbReference type="Proteomes" id="UP000001477"/>
    </source>
</evidence>
<dbReference type="AlphaFoldDB" id="C4Z961"/>
<protein>
    <submittedName>
        <fullName evidence="3">Predicted ATPase involved in pili biogenesis, PilT-like protein</fullName>
    </submittedName>
</protein>